<dbReference type="PANTHER" id="PTHR34824:SF1">
    <property type="entry name" value="HEAT-INDUCIBLE TRANSCRIPTION REPRESSOR HRCA"/>
    <property type="match status" value="1"/>
</dbReference>
<dbReference type="Proteomes" id="UP000178254">
    <property type="component" value="Unassembled WGS sequence"/>
</dbReference>
<dbReference type="Gene3D" id="1.10.10.10">
    <property type="entry name" value="Winged helix-like DNA-binding domain superfamily/Winged helix DNA-binding domain"/>
    <property type="match status" value="1"/>
</dbReference>
<dbReference type="InterPro" id="IPR029016">
    <property type="entry name" value="GAF-like_dom_sf"/>
</dbReference>
<evidence type="ECO:0000256" key="3">
    <source>
        <dbReference type="ARBA" id="ARBA00023016"/>
    </source>
</evidence>
<dbReference type="SUPFAM" id="SSF46785">
    <property type="entry name" value="Winged helix' DNA-binding domain"/>
    <property type="match status" value="1"/>
</dbReference>
<name>A0A1F6PCP2_9BACT</name>
<dbReference type="InterPro" id="IPR036390">
    <property type="entry name" value="WH_DNA-bd_sf"/>
</dbReference>
<proteinExistence type="predicted"/>
<dbReference type="InterPro" id="IPR021153">
    <property type="entry name" value="HrcA_C"/>
</dbReference>
<evidence type="ECO:0000259" key="5">
    <source>
        <dbReference type="Pfam" id="PF01628"/>
    </source>
</evidence>
<dbReference type="GO" id="GO:0003677">
    <property type="term" value="F:DNA binding"/>
    <property type="evidence" value="ECO:0007669"/>
    <property type="project" value="InterPro"/>
</dbReference>
<keyword evidence="2" id="KW-0805">Transcription regulation</keyword>
<keyword evidence="4" id="KW-0804">Transcription</keyword>
<sequence>MDKRLSDLLNLVVENHIKTAEPIGSRFLVEKCDLGRGEATVRNELRALEEGGYLTHPHTSAGRVPTEKGYREYLTSLDLNEAKLSAKDNEVLGMNVSVEMERENKLKTFAKIVAGLSGATTMLAFTPDKVYYTGLSNLFSQPEFSVLEHVADMSQIFDHCEECLGVFFDKTDSDVKYFLGEEHGFGNLLSVAAFRFGDESMFLLMGPMRMNYGRNYALMNKVKELI</sequence>
<evidence type="ECO:0000313" key="6">
    <source>
        <dbReference type="EMBL" id="OGH93932.1"/>
    </source>
</evidence>
<dbReference type="Pfam" id="PF01628">
    <property type="entry name" value="HrcA"/>
    <property type="match status" value="1"/>
</dbReference>
<evidence type="ECO:0000313" key="7">
    <source>
        <dbReference type="Proteomes" id="UP000178254"/>
    </source>
</evidence>
<dbReference type="EMBL" id="MFRE01000015">
    <property type="protein sequence ID" value="OGH93932.1"/>
    <property type="molecule type" value="Genomic_DNA"/>
</dbReference>
<reference evidence="6 7" key="1">
    <citation type="journal article" date="2016" name="Nat. Commun.">
        <title>Thousands of microbial genomes shed light on interconnected biogeochemical processes in an aquifer system.</title>
        <authorList>
            <person name="Anantharaman K."/>
            <person name="Brown C.T."/>
            <person name="Hug L.A."/>
            <person name="Sharon I."/>
            <person name="Castelle C.J."/>
            <person name="Probst A.J."/>
            <person name="Thomas B.C."/>
            <person name="Singh A."/>
            <person name="Wilkins M.J."/>
            <person name="Karaoz U."/>
            <person name="Brodie E.L."/>
            <person name="Williams K.H."/>
            <person name="Hubbard S.S."/>
            <person name="Banfield J.F."/>
        </authorList>
    </citation>
    <scope>NUCLEOTIDE SEQUENCE [LARGE SCALE GENOMIC DNA]</scope>
</reference>
<protein>
    <recommendedName>
        <fullName evidence="5">Heat-inducible transcription repressor HrcA C-terminal domain-containing protein</fullName>
    </recommendedName>
</protein>
<dbReference type="SUPFAM" id="SSF55781">
    <property type="entry name" value="GAF domain-like"/>
    <property type="match status" value="1"/>
</dbReference>
<evidence type="ECO:0000256" key="4">
    <source>
        <dbReference type="ARBA" id="ARBA00023163"/>
    </source>
</evidence>
<evidence type="ECO:0000256" key="1">
    <source>
        <dbReference type="ARBA" id="ARBA00022491"/>
    </source>
</evidence>
<dbReference type="GO" id="GO:0045892">
    <property type="term" value="P:negative regulation of DNA-templated transcription"/>
    <property type="evidence" value="ECO:0007669"/>
    <property type="project" value="TreeGrafter"/>
</dbReference>
<feature type="domain" description="Heat-inducible transcription repressor HrcA C-terminal" evidence="5">
    <location>
        <begin position="96"/>
        <end position="214"/>
    </location>
</feature>
<dbReference type="PANTHER" id="PTHR34824">
    <property type="entry name" value="HEAT-INDUCIBLE TRANSCRIPTION REPRESSOR HRCA"/>
    <property type="match status" value="1"/>
</dbReference>
<dbReference type="AlphaFoldDB" id="A0A1F6PCP2"/>
<dbReference type="InterPro" id="IPR036388">
    <property type="entry name" value="WH-like_DNA-bd_sf"/>
</dbReference>
<dbReference type="Gene3D" id="3.30.450.40">
    <property type="match status" value="1"/>
</dbReference>
<keyword evidence="3" id="KW-0346">Stress response</keyword>
<organism evidence="6 7">
    <name type="scientific">Candidatus Magasanikbacteria bacterium RIFOXYD2_FULL_41_14</name>
    <dbReference type="NCBI Taxonomy" id="1798709"/>
    <lineage>
        <taxon>Bacteria</taxon>
        <taxon>Candidatus Magasanikiibacteriota</taxon>
    </lineage>
</organism>
<evidence type="ECO:0000256" key="2">
    <source>
        <dbReference type="ARBA" id="ARBA00023015"/>
    </source>
</evidence>
<accession>A0A1F6PCP2</accession>
<dbReference type="STRING" id="1798709.A2538_03645"/>
<gene>
    <name evidence="6" type="ORF">A2538_03645</name>
</gene>
<comment type="caution">
    <text evidence="6">The sequence shown here is derived from an EMBL/GenBank/DDBJ whole genome shotgun (WGS) entry which is preliminary data.</text>
</comment>
<dbReference type="InterPro" id="IPR002571">
    <property type="entry name" value="HrcA"/>
</dbReference>
<keyword evidence="1" id="KW-0678">Repressor</keyword>